<evidence type="ECO:0000256" key="1">
    <source>
        <dbReference type="SAM" id="SignalP"/>
    </source>
</evidence>
<evidence type="ECO:0000313" key="3">
    <source>
        <dbReference type="Proteomes" id="UP000029577"/>
    </source>
</evidence>
<dbReference type="Proteomes" id="UP000029577">
    <property type="component" value="Unassembled WGS sequence"/>
</dbReference>
<dbReference type="eggNOG" id="ENOG5032ZDU">
    <property type="taxonomic scope" value="Bacteria"/>
</dbReference>
<feature type="signal peptide" evidence="1">
    <location>
        <begin position="1"/>
        <end position="21"/>
    </location>
</feature>
<keyword evidence="1" id="KW-0732">Signal</keyword>
<evidence type="ECO:0000313" key="2">
    <source>
        <dbReference type="EMBL" id="KGD75137.2"/>
    </source>
</evidence>
<dbReference type="EMBL" id="JPKR02000004">
    <property type="protein sequence ID" value="KGD75137.2"/>
    <property type="molecule type" value="Genomic_DNA"/>
</dbReference>
<dbReference type="STRING" id="642227.HA49_07760"/>
<accession>A0A095TEQ0</accession>
<dbReference type="Pfam" id="PF07769">
    <property type="entry name" value="PsiF_repeat"/>
    <property type="match status" value="2"/>
</dbReference>
<gene>
    <name evidence="2" type="ORF">HA49_07760</name>
</gene>
<comment type="caution">
    <text evidence="2">The sequence shown here is derived from an EMBL/GenBank/DDBJ whole genome shotgun (WGS) entry which is preliminary data.</text>
</comment>
<name>A0A095TEQ0_9GAMM</name>
<organism evidence="2 3">
    <name type="scientific">Tatumella morbirosei</name>
    <dbReference type="NCBI Taxonomy" id="642227"/>
    <lineage>
        <taxon>Bacteria</taxon>
        <taxon>Pseudomonadati</taxon>
        <taxon>Pseudomonadota</taxon>
        <taxon>Gammaproteobacteria</taxon>
        <taxon>Enterobacterales</taxon>
        <taxon>Erwiniaceae</taxon>
        <taxon>Tatumella</taxon>
    </lineage>
</organism>
<sequence>MKKMMIALALCGLCVAGSASAAEKTAQQQKMTDCNHEASSQSLKGDARKNFMSTCLKKDHKVEGLTAQQQKMKTCNADAKQKALKGDARKSFMSSCLKKKLISREYR</sequence>
<feature type="chain" id="PRO_5001910765" evidence="1">
    <location>
        <begin position="22"/>
        <end position="107"/>
    </location>
</feature>
<protein>
    <submittedName>
        <fullName evidence="2">Phosphate starvation-inducible protein</fullName>
    </submittedName>
</protein>
<proteinExistence type="predicted"/>
<dbReference type="OrthoDB" id="8001925at2"/>
<dbReference type="InterPro" id="IPR011690">
    <property type="entry name" value="P_starv_induced_PsiF"/>
</dbReference>
<reference evidence="2" key="1">
    <citation type="submission" date="2014-12" db="EMBL/GenBank/DDBJ databases">
        <title>The draft genome of the Tatumella morbirosei type strain, LMG23360T isolated from pineapple rot.</title>
        <authorList>
            <person name="Smits T.H."/>
            <person name="Palmer M."/>
            <person name="Venter S.N."/>
            <person name="Duffy B."/>
            <person name="Steenkamp E.T."/>
            <person name="Chan W.Y."/>
            <person name="Coutinho T.A."/>
            <person name="Coetzee M.P."/>
            <person name="De Maayer P."/>
        </authorList>
    </citation>
    <scope>NUCLEOTIDE SEQUENCE [LARGE SCALE GENOMIC DNA]</scope>
    <source>
        <strain evidence="2">LMG 23360</strain>
    </source>
</reference>
<dbReference type="RefSeq" id="WP_046791841.1">
    <property type="nucleotide sequence ID" value="NZ_JPKR02000004.1"/>
</dbReference>
<dbReference type="AlphaFoldDB" id="A0A095TEQ0"/>
<keyword evidence="3" id="KW-1185">Reference proteome</keyword>